<dbReference type="PROSITE" id="PS50801">
    <property type="entry name" value="STAS"/>
    <property type="match status" value="1"/>
</dbReference>
<dbReference type="InterPro" id="IPR005561">
    <property type="entry name" value="ANTAR"/>
</dbReference>
<reference evidence="4" key="1">
    <citation type="submission" date="2012-12" db="EMBL/GenBank/DDBJ databases">
        <authorList>
            <person name="Pethick F.E."/>
            <person name="MacFadyen A.C."/>
            <person name="Tang Z."/>
            <person name="Sangal V."/>
            <person name="Tze-Tze L."/>
            <person name="Chu J."/>
            <person name="Guo M."/>
            <person name="Kirby R."/>
            <person name="Hoskisson P.A."/>
            <person name="Herron P.R."/>
            <person name="Hunter I.S."/>
        </authorList>
    </citation>
    <scope>NUCLEOTIDE SEQUENCE</scope>
    <source>
        <strain evidence="4">ATCC 10970</strain>
    </source>
</reference>
<dbReference type="RefSeq" id="WP_078575629.1">
    <property type="nucleotide sequence ID" value="NZ_CP048261.1"/>
</dbReference>
<protein>
    <submittedName>
        <fullName evidence="4">ANTAR domain-containing protein</fullName>
    </submittedName>
</protein>
<dbReference type="InterPro" id="IPR036388">
    <property type="entry name" value="WH-like_DNA-bd_sf"/>
</dbReference>
<sequence length="269" mass="28575">MPEPEPAHSTSPLTRRDAGGDTPQSAPAAQLAPSLVAIEVAADSDRTDIAIWGDLDLGTGRHIEPVALTALDHSVRGLDLHLDAVHFCDCAGLGTLLHLRSQALDQNKTVTLRTSSRAIDRILDLTGTRRLFTAPGPDGQDAAHSPITDRVPHSTDQELQEEVIHLRRAMQTRPAIDLARGILMATFTLSPEDAWAVLVATSQKTNTKLHRIAQDLADSVQGTALPEDTQTQLAAAVATIKATGTAAPTAPSQRSGVTGQRIRTASREA</sequence>
<feature type="region of interest" description="Disordered" evidence="1">
    <location>
        <begin position="244"/>
        <end position="269"/>
    </location>
</feature>
<evidence type="ECO:0000313" key="5">
    <source>
        <dbReference type="Proteomes" id="UP000011074"/>
    </source>
</evidence>
<dbReference type="InterPro" id="IPR011006">
    <property type="entry name" value="CheY-like_superfamily"/>
</dbReference>
<dbReference type="EMBL" id="CP048261">
    <property type="protein sequence ID" value="QST79188.1"/>
    <property type="molecule type" value="Genomic_DNA"/>
</dbReference>
<proteinExistence type="predicted"/>
<dbReference type="Gene3D" id="1.10.10.10">
    <property type="entry name" value="Winged helix-like DNA-binding domain superfamily/Winged helix DNA-binding domain"/>
    <property type="match status" value="1"/>
</dbReference>
<dbReference type="InterPro" id="IPR036513">
    <property type="entry name" value="STAS_dom_sf"/>
</dbReference>
<feature type="compositionally biased region" description="Polar residues" evidence="1">
    <location>
        <begin position="250"/>
        <end position="263"/>
    </location>
</feature>
<dbReference type="CDD" id="cd07043">
    <property type="entry name" value="STAS_anti-anti-sigma_factors"/>
    <property type="match status" value="1"/>
</dbReference>
<dbReference type="Gene3D" id="3.30.750.24">
    <property type="entry name" value="STAS domain"/>
    <property type="match status" value="1"/>
</dbReference>
<dbReference type="Pfam" id="PF03861">
    <property type="entry name" value="ANTAR"/>
    <property type="match status" value="1"/>
</dbReference>
<evidence type="ECO:0000313" key="4">
    <source>
        <dbReference type="EMBL" id="QST79188.1"/>
    </source>
</evidence>
<feature type="domain" description="STAS" evidence="2">
    <location>
        <begin position="36"/>
        <end position="127"/>
    </location>
</feature>
<dbReference type="InterPro" id="IPR002645">
    <property type="entry name" value="STAS_dom"/>
</dbReference>
<evidence type="ECO:0000256" key="1">
    <source>
        <dbReference type="SAM" id="MobiDB-lite"/>
    </source>
</evidence>
<dbReference type="SMART" id="SM01012">
    <property type="entry name" value="ANTAR"/>
    <property type="match status" value="1"/>
</dbReference>
<gene>
    <name evidence="4" type="ORF">SRIM_002520</name>
</gene>
<evidence type="ECO:0000259" key="2">
    <source>
        <dbReference type="PROSITE" id="PS50801"/>
    </source>
</evidence>
<organism evidence="4 5">
    <name type="scientific">Streptomyces rimosus subsp. rimosus (strain ATCC 10970 / DSM 40260 / JCM 4667 / NRRL 2234)</name>
    <dbReference type="NCBI Taxonomy" id="1265868"/>
    <lineage>
        <taxon>Bacteria</taxon>
        <taxon>Bacillati</taxon>
        <taxon>Actinomycetota</taxon>
        <taxon>Actinomycetes</taxon>
        <taxon>Kitasatosporales</taxon>
        <taxon>Streptomycetaceae</taxon>
        <taxon>Streptomyces</taxon>
    </lineage>
</organism>
<dbReference type="Proteomes" id="UP000011074">
    <property type="component" value="Chromosome"/>
</dbReference>
<feature type="domain" description="ANTAR" evidence="3">
    <location>
        <begin position="156"/>
        <end position="217"/>
    </location>
</feature>
<dbReference type="SUPFAM" id="SSF52172">
    <property type="entry name" value="CheY-like"/>
    <property type="match status" value="1"/>
</dbReference>
<dbReference type="GeneID" id="66852763"/>
<dbReference type="AlphaFoldDB" id="A0A8A1UGJ4"/>
<dbReference type="Pfam" id="PF13466">
    <property type="entry name" value="STAS_2"/>
    <property type="match status" value="1"/>
</dbReference>
<reference evidence="4" key="2">
    <citation type="submission" date="2020-01" db="EMBL/GenBank/DDBJ databases">
        <authorList>
            <person name="Algora L."/>
            <person name="Schniete J.K."/>
            <person name="MacFadyen A."/>
            <person name="Hoskisson P.A."/>
            <person name="Hunter I.S."/>
            <person name="Herron P.R."/>
        </authorList>
    </citation>
    <scope>NUCLEOTIDE SEQUENCE</scope>
    <source>
        <strain evidence="4">ATCC 10970</strain>
    </source>
</reference>
<dbReference type="SUPFAM" id="SSF52091">
    <property type="entry name" value="SpoIIaa-like"/>
    <property type="match status" value="1"/>
</dbReference>
<evidence type="ECO:0000259" key="3">
    <source>
        <dbReference type="PROSITE" id="PS50921"/>
    </source>
</evidence>
<reference evidence="4" key="3">
    <citation type="journal article" date="2021" name="bioRxiv">
        <title>Bilateral symmetry of linear streptomycete chromosomes.</title>
        <authorList>
            <person name="Algora-Gallardo L."/>
            <person name="Schniete J.K."/>
            <person name="Mark D.R."/>
            <person name="Hunter I.S."/>
            <person name="Herron P.R."/>
        </authorList>
    </citation>
    <scope>NUCLEOTIDE SEQUENCE</scope>
    <source>
        <strain evidence="4">ATCC 10970</strain>
    </source>
</reference>
<dbReference type="GO" id="GO:0003723">
    <property type="term" value="F:RNA binding"/>
    <property type="evidence" value="ECO:0007669"/>
    <property type="project" value="InterPro"/>
</dbReference>
<accession>A0A8A1UGJ4</accession>
<name>A0A8A1UGJ4_STRR1</name>
<dbReference type="PROSITE" id="PS50921">
    <property type="entry name" value="ANTAR"/>
    <property type="match status" value="1"/>
</dbReference>
<feature type="region of interest" description="Disordered" evidence="1">
    <location>
        <begin position="1"/>
        <end position="30"/>
    </location>
</feature>
<dbReference type="InterPro" id="IPR058548">
    <property type="entry name" value="MlaB-like_STAS"/>
</dbReference>